<dbReference type="Proteomes" id="UP000243985">
    <property type="component" value="Unassembled WGS sequence"/>
</dbReference>
<protein>
    <submittedName>
        <fullName evidence="2">Uncharacterized protein DUF4391</fullName>
    </submittedName>
</protein>
<dbReference type="GeneID" id="84581644"/>
<dbReference type="EMBL" id="QBKG01000024">
    <property type="protein sequence ID" value="PTX00658.1"/>
    <property type="molecule type" value="Genomic_DNA"/>
</dbReference>
<dbReference type="AlphaFoldDB" id="A0A2T5XRP6"/>
<gene>
    <name evidence="2" type="ORF">C8P65_12416</name>
</gene>
<keyword evidence="1" id="KW-0175">Coiled coil</keyword>
<evidence type="ECO:0000313" key="2">
    <source>
        <dbReference type="EMBL" id="PTX00658.1"/>
    </source>
</evidence>
<dbReference type="InterPro" id="IPR025503">
    <property type="entry name" value="DUF4391"/>
</dbReference>
<proteinExistence type="predicted"/>
<comment type="caution">
    <text evidence="2">The sequence shown here is derived from an EMBL/GenBank/DDBJ whole genome shotgun (WGS) entry which is preliminary data.</text>
</comment>
<dbReference type="RefSeq" id="WP_107782917.1">
    <property type="nucleotide sequence ID" value="NZ_QBKG01000024.1"/>
</dbReference>
<sequence length="203" mass="23414">MYALPNSTLLSKQIPKKAIFEKFALPTAQRQRIDADIARIDIIARLAQDTLPAVAAGKEVKDIYVLSVSLKTKDYHPDSIKLLVRLIPQCMLFVLCYQQQAQLAIIHEGLHTSGWNVKDELRIPLSGLNFDALWEHLVVTIGDISLNTEQTLDERIQNKQEKEQILKEIEQLERRIDKEKSLGKQMQLRSQINQRKKYLETKE</sequence>
<reference evidence="2 3" key="1">
    <citation type="submission" date="2018-04" db="EMBL/GenBank/DDBJ databases">
        <title>Genomic Encyclopedia of Archaeal and Bacterial Type Strains, Phase II (KMG-II): from individual species to whole genera.</title>
        <authorList>
            <person name="Goeker M."/>
        </authorList>
    </citation>
    <scope>NUCLEOTIDE SEQUENCE [LARGE SCALE GENOMIC DNA]</scope>
    <source>
        <strain evidence="2 3">DSM 22902</strain>
    </source>
</reference>
<accession>A0A2T5XRP6</accession>
<evidence type="ECO:0000256" key="1">
    <source>
        <dbReference type="SAM" id="Coils"/>
    </source>
</evidence>
<organism evidence="2 3">
    <name type="scientific">Capnocytophaga leadbetteri</name>
    <dbReference type="NCBI Taxonomy" id="327575"/>
    <lineage>
        <taxon>Bacteria</taxon>
        <taxon>Pseudomonadati</taxon>
        <taxon>Bacteroidota</taxon>
        <taxon>Flavobacteriia</taxon>
        <taxon>Flavobacteriales</taxon>
        <taxon>Flavobacteriaceae</taxon>
        <taxon>Capnocytophaga</taxon>
    </lineage>
</organism>
<evidence type="ECO:0000313" key="3">
    <source>
        <dbReference type="Proteomes" id="UP000243985"/>
    </source>
</evidence>
<feature type="coiled-coil region" evidence="1">
    <location>
        <begin position="152"/>
        <end position="189"/>
    </location>
</feature>
<dbReference type="Pfam" id="PF14335">
    <property type="entry name" value="DUF4391"/>
    <property type="match status" value="1"/>
</dbReference>
<name>A0A2T5XRP6_9FLAO</name>